<keyword evidence="3 6" id="KW-0812">Transmembrane</keyword>
<dbReference type="Proteomes" id="UP001629156">
    <property type="component" value="Unassembled WGS sequence"/>
</dbReference>
<organism evidence="8 9">
    <name type="scientific">Flavobacterium rhizosphaerae</name>
    <dbReference type="NCBI Taxonomy" id="3163298"/>
    <lineage>
        <taxon>Bacteria</taxon>
        <taxon>Pseudomonadati</taxon>
        <taxon>Bacteroidota</taxon>
        <taxon>Flavobacteriia</taxon>
        <taxon>Flavobacteriales</taxon>
        <taxon>Flavobacteriaceae</taxon>
        <taxon>Flavobacterium</taxon>
    </lineage>
</organism>
<reference evidence="8 9" key="1">
    <citation type="submission" date="2024-06" db="EMBL/GenBank/DDBJ databases">
        <authorList>
            <person name="Kaempfer P."/>
            <person name="Viver T."/>
        </authorList>
    </citation>
    <scope>NUCLEOTIDE SEQUENCE [LARGE SCALE GENOMIC DNA]</scope>
    <source>
        <strain evidence="8 9">ST-119</strain>
    </source>
</reference>
<keyword evidence="2" id="KW-1003">Cell membrane</keyword>
<protein>
    <submittedName>
        <fullName evidence="8">RDD family protein</fullName>
    </submittedName>
</protein>
<evidence type="ECO:0000256" key="4">
    <source>
        <dbReference type="ARBA" id="ARBA00022989"/>
    </source>
</evidence>
<feature type="domain" description="RDD" evidence="7">
    <location>
        <begin position="13"/>
        <end position="134"/>
    </location>
</feature>
<dbReference type="EMBL" id="JBELPZ010000008">
    <property type="protein sequence ID" value="MFL9844610.1"/>
    <property type="molecule type" value="Genomic_DNA"/>
</dbReference>
<evidence type="ECO:0000259" key="7">
    <source>
        <dbReference type="Pfam" id="PF06271"/>
    </source>
</evidence>
<evidence type="ECO:0000256" key="5">
    <source>
        <dbReference type="ARBA" id="ARBA00023136"/>
    </source>
</evidence>
<evidence type="ECO:0000256" key="1">
    <source>
        <dbReference type="ARBA" id="ARBA00004651"/>
    </source>
</evidence>
<name>A0ABW8YZM5_9FLAO</name>
<accession>A0ABW8YZM5</accession>
<comment type="subcellular location">
    <subcellularLocation>
        <location evidence="1">Cell membrane</location>
        <topology evidence="1">Multi-pass membrane protein</topology>
    </subcellularLocation>
</comment>
<dbReference type="InterPro" id="IPR010432">
    <property type="entry name" value="RDD"/>
</dbReference>
<evidence type="ECO:0000256" key="6">
    <source>
        <dbReference type="SAM" id="Phobius"/>
    </source>
</evidence>
<proteinExistence type="predicted"/>
<dbReference type="PANTHER" id="PTHR36115">
    <property type="entry name" value="PROLINE-RICH ANTIGEN HOMOLOG-RELATED"/>
    <property type="match status" value="1"/>
</dbReference>
<keyword evidence="4 6" id="KW-1133">Transmembrane helix</keyword>
<keyword evidence="9" id="KW-1185">Reference proteome</keyword>
<evidence type="ECO:0000256" key="2">
    <source>
        <dbReference type="ARBA" id="ARBA00022475"/>
    </source>
</evidence>
<sequence>MEKIIVITPDVLAPANRRLLNYVIDRFVCAALTIGLAGAGNYIYKAYGYDGLAMGTDFLNFELSDYNNLKFNVFALVIQIIYYGLFESLTARTPGKYITGTKVIYQDGTHPAEGSIFIRTLCRQIPFEAFSFLGILPVGWHDRFSKTLVVDVNAFEKKQRENAVEQDINSNND</sequence>
<evidence type="ECO:0000313" key="8">
    <source>
        <dbReference type="EMBL" id="MFL9844610.1"/>
    </source>
</evidence>
<dbReference type="RefSeq" id="WP_408084863.1">
    <property type="nucleotide sequence ID" value="NZ_JBELPZ010000008.1"/>
</dbReference>
<evidence type="ECO:0000256" key="3">
    <source>
        <dbReference type="ARBA" id="ARBA00022692"/>
    </source>
</evidence>
<dbReference type="PANTHER" id="PTHR36115:SF4">
    <property type="entry name" value="MEMBRANE PROTEIN"/>
    <property type="match status" value="1"/>
</dbReference>
<feature type="transmembrane region" description="Helical" evidence="6">
    <location>
        <begin position="69"/>
        <end position="86"/>
    </location>
</feature>
<feature type="transmembrane region" description="Helical" evidence="6">
    <location>
        <begin position="27"/>
        <end position="44"/>
    </location>
</feature>
<gene>
    <name evidence="8" type="ORF">ABS766_09280</name>
</gene>
<keyword evidence="5 6" id="KW-0472">Membrane</keyword>
<evidence type="ECO:0000313" key="9">
    <source>
        <dbReference type="Proteomes" id="UP001629156"/>
    </source>
</evidence>
<dbReference type="Pfam" id="PF06271">
    <property type="entry name" value="RDD"/>
    <property type="match status" value="1"/>
</dbReference>
<dbReference type="InterPro" id="IPR051791">
    <property type="entry name" value="Pra-immunoreactive"/>
</dbReference>
<comment type="caution">
    <text evidence="8">The sequence shown here is derived from an EMBL/GenBank/DDBJ whole genome shotgun (WGS) entry which is preliminary data.</text>
</comment>